<name>A0A329MFY8_9BACL</name>
<evidence type="ECO:0000313" key="6">
    <source>
        <dbReference type="Proteomes" id="UP000250369"/>
    </source>
</evidence>
<evidence type="ECO:0000256" key="3">
    <source>
        <dbReference type="ARBA" id="ARBA00048505"/>
    </source>
</evidence>
<comment type="function">
    <text evidence="2">Counteracts the endogenous Pycsar antiviral defense system. Phosphodiesterase that enables metal-dependent hydrolysis of host cyclic nucleotide Pycsar defense signals such as cCMP and cUMP.</text>
</comment>
<organism evidence="5 6">
    <name type="scientific">Paenibacillus contaminans</name>
    <dbReference type="NCBI Taxonomy" id="450362"/>
    <lineage>
        <taxon>Bacteria</taxon>
        <taxon>Bacillati</taxon>
        <taxon>Bacillota</taxon>
        <taxon>Bacilli</taxon>
        <taxon>Bacillales</taxon>
        <taxon>Paenibacillaceae</taxon>
        <taxon>Paenibacillus</taxon>
    </lineage>
</organism>
<dbReference type="InterPro" id="IPR036866">
    <property type="entry name" value="RibonucZ/Hydroxyglut_hydro"/>
</dbReference>
<evidence type="ECO:0000256" key="1">
    <source>
        <dbReference type="ARBA" id="ARBA00034221"/>
    </source>
</evidence>
<dbReference type="SUPFAM" id="SSF56281">
    <property type="entry name" value="Metallo-hydrolase/oxidoreductase"/>
    <property type="match status" value="1"/>
</dbReference>
<dbReference type="Gene3D" id="3.60.15.10">
    <property type="entry name" value="Ribonuclease Z/Hydroxyacylglutathione hydrolase-like"/>
    <property type="match status" value="1"/>
</dbReference>
<sequence>MKVDILASGSGGNCIAIRSGQTAVLIDAGIAKTKIEKRLLEAGIRADEIEAIFLTHAHGDHVKGLPIANKYRIPVYASDGEWKGISGVHDELRRTVATLYGKYEMIELGGMHLYPFRTHHDAYEPIGYSIEDDDGNRCCVVFDTGHVDPEMLKLMEGSIYIIEANHDPAMVEVSNYPDVTKARILSDIGHLSNEQTATALLLLVQGRGEKIYLTHLSSNNNNPTLARMTVERALRQKGFENGKHYFLEVV</sequence>
<dbReference type="OrthoDB" id="9781189at2"/>
<dbReference type="InterPro" id="IPR052533">
    <property type="entry name" value="WalJ/YycJ-like"/>
</dbReference>
<evidence type="ECO:0000259" key="4">
    <source>
        <dbReference type="SMART" id="SM00849"/>
    </source>
</evidence>
<proteinExistence type="predicted"/>
<dbReference type="PANTHER" id="PTHR47619:SF1">
    <property type="entry name" value="EXODEOXYRIBONUCLEASE WALJ"/>
    <property type="match status" value="1"/>
</dbReference>
<keyword evidence="6" id="KW-1185">Reference proteome</keyword>
<dbReference type="PANTHER" id="PTHR47619">
    <property type="entry name" value="METALLO-HYDROLASE YYCJ-RELATED"/>
    <property type="match status" value="1"/>
</dbReference>
<evidence type="ECO:0000313" key="5">
    <source>
        <dbReference type="EMBL" id="RAV18861.1"/>
    </source>
</evidence>
<dbReference type="Proteomes" id="UP000250369">
    <property type="component" value="Unassembled WGS sequence"/>
</dbReference>
<dbReference type="EMBL" id="QMFB01000015">
    <property type="protein sequence ID" value="RAV18861.1"/>
    <property type="molecule type" value="Genomic_DNA"/>
</dbReference>
<protein>
    <submittedName>
        <fullName evidence="5">MBL fold metallo-hydrolase</fullName>
    </submittedName>
</protein>
<dbReference type="InterPro" id="IPR001279">
    <property type="entry name" value="Metallo-B-lactamas"/>
</dbReference>
<comment type="caution">
    <text evidence="5">The sequence shown here is derived from an EMBL/GenBank/DDBJ whole genome shotgun (WGS) entry which is preliminary data.</text>
</comment>
<dbReference type="SMART" id="SM00849">
    <property type="entry name" value="Lactamase_B"/>
    <property type="match status" value="1"/>
</dbReference>
<comment type="catalytic activity">
    <reaction evidence="3">
        <text>3',5'-cyclic UMP + H2O = UMP + H(+)</text>
        <dbReference type="Rhea" id="RHEA:70575"/>
        <dbReference type="ChEBI" id="CHEBI:15377"/>
        <dbReference type="ChEBI" id="CHEBI:15378"/>
        <dbReference type="ChEBI" id="CHEBI:57865"/>
        <dbReference type="ChEBI" id="CHEBI:184387"/>
    </reaction>
    <physiologicalReaction direction="left-to-right" evidence="3">
        <dbReference type="Rhea" id="RHEA:70576"/>
    </physiologicalReaction>
</comment>
<accession>A0A329MFY8</accession>
<gene>
    <name evidence="5" type="ORF">DQG23_24340</name>
</gene>
<keyword evidence="5" id="KW-0378">Hydrolase</keyword>
<feature type="domain" description="Metallo-beta-lactamase" evidence="4">
    <location>
        <begin position="11"/>
        <end position="188"/>
    </location>
</feature>
<dbReference type="AlphaFoldDB" id="A0A329MFY8"/>
<evidence type="ECO:0000256" key="2">
    <source>
        <dbReference type="ARBA" id="ARBA00034301"/>
    </source>
</evidence>
<comment type="catalytic activity">
    <reaction evidence="1">
        <text>3',5'-cyclic CMP + H2O = CMP + H(+)</text>
        <dbReference type="Rhea" id="RHEA:72675"/>
        <dbReference type="ChEBI" id="CHEBI:15377"/>
        <dbReference type="ChEBI" id="CHEBI:15378"/>
        <dbReference type="ChEBI" id="CHEBI:58003"/>
        <dbReference type="ChEBI" id="CHEBI:60377"/>
    </reaction>
    <physiologicalReaction direction="left-to-right" evidence="1">
        <dbReference type="Rhea" id="RHEA:72676"/>
    </physiologicalReaction>
</comment>
<dbReference type="Pfam" id="PF12706">
    <property type="entry name" value="Lactamase_B_2"/>
    <property type="match status" value="1"/>
</dbReference>
<reference evidence="5 6" key="1">
    <citation type="journal article" date="2009" name="Int. J. Syst. Evol. Microbiol.">
        <title>Paenibacillus contaminans sp. nov., isolated from a contaminated laboratory plate.</title>
        <authorList>
            <person name="Chou J.H."/>
            <person name="Lee J.H."/>
            <person name="Lin M.C."/>
            <person name="Chang P.S."/>
            <person name="Arun A.B."/>
            <person name="Young C.C."/>
            <person name="Chen W.M."/>
        </authorList>
    </citation>
    <scope>NUCLEOTIDE SEQUENCE [LARGE SCALE GENOMIC DNA]</scope>
    <source>
        <strain evidence="5 6">CKOBP-6</strain>
    </source>
</reference>
<dbReference type="GO" id="GO:0016787">
    <property type="term" value="F:hydrolase activity"/>
    <property type="evidence" value="ECO:0007669"/>
    <property type="project" value="UniProtKB-KW"/>
</dbReference>
<dbReference type="RefSeq" id="WP_113033501.1">
    <property type="nucleotide sequence ID" value="NZ_QMFB01000015.1"/>
</dbReference>